<evidence type="ECO:0000313" key="2">
    <source>
        <dbReference type="EMBL" id="KAL1888579.1"/>
    </source>
</evidence>
<sequence>MDRLTDLIGLLPALVEDLHAVPSGPVICLVDKVVLTPVMKLRFDTLVAKLQSWRNEIVPGLRMEELFLSQRTRASNKRKTDPEVEGSSSTRPQLQASISTSTPQKMSVVLKHFHIRLELMGDLGNGDWVKVAHRKPARSTFRTGGSKGPDKWHTAAAKE</sequence>
<feature type="compositionally biased region" description="Basic and acidic residues" evidence="1">
    <location>
        <begin position="148"/>
        <end position="159"/>
    </location>
</feature>
<protein>
    <submittedName>
        <fullName evidence="2">Uncharacterized protein</fullName>
    </submittedName>
</protein>
<comment type="caution">
    <text evidence="2">The sequence shown here is derived from an EMBL/GenBank/DDBJ whole genome shotgun (WGS) entry which is preliminary data.</text>
</comment>
<gene>
    <name evidence="2" type="ORF">Sste5346_009448</name>
</gene>
<evidence type="ECO:0000313" key="3">
    <source>
        <dbReference type="Proteomes" id="UP001583186"/>
    </source>
</evidence>
<evidence type="ECO:0000256" key="1">
    <source>
        <dbReference type="SAM" id="MobiDB-lite"/>
    </source>
</evidence>
<dbReference type="EMBL" id="JAWCUI010000089">
    <property type="protein sequence ID" value="KAL1888579.1"/>
    <property type="molecule type" value="Genomic_DNA"/>
</dbReference>
<feature type="region of interest" description="Disordered" evidence="1">
    <location>
        <begin position="138"/>
        <end position="159"/>
    </location>
</feature>
<accession>A0ABR3YJU1</accession>
<organism evidence="2 3">
    <name type="scientific">Sporothrix stenoceras</name>
    <dbReference type="NCBI Taxonomy" id="5173"/>
    <lineage>
        <taxon>Eukaryota</taxon>
        <taxon>Fungi</taxon>
        <taxon>Dikarya</taxon>
        <taxon>Ascomycota</taxon>
        <taxon>Pezizomycotina</taxon>
        <taxon>Sordariomycetes</taxon>
        <taxon>Sordariomycetidae</taxon>
        <taxon>Ophiostomatales</taxon>
        <taxon>Ophiostomataceae</taxon>
        <taxon>Sporothrix</taxon>
    </lineage>
</organism>
<name>A0ABR3YJU1_9PEZI</name>
<feature type="compositionally biased region" description="Polar residues" evidence="1">
    <location>
        <begin position="86"/>
        <end position="101"/>
    </location>
</feature>
<dbReference type="Proteomes" id="UP001583186">
    <property type="component" value="Unassembled WGS sequence"/>
</dbReference>
<keyword evidence="3" id="KW-1185">Reference proteome</keyword>
<proteinExistence type="predicted"/>
<feature type="region of interest" description="Disordered" evidence="1">
    <location>
        <begin position="72"/>
        <end position="101"/>
    </location>
</feature>
<reference evidence="2 3" key="1">
    <citation type="journal article" date="2024" name="IMA Fungus">
        <title>IMA Genome - F19 : A genome assembly and annotation guide to empower mycologists, including annotated draft genome sequences of Ceratocystis pirilliformis, Diaporthe australafricana, Fusarium ophioides, Paecilomyces lecythidis, and Sporothrix stenoceras.</title>
        <authorList>
            <person name="Aylward J."/>
            <person name="Wilson A.M."/>
            <person name="Visagie C.M."/>
            <person name="Spraker J."/>
            <person name="Barnes I."/>
            <person name="Buitendag C."/>
            <person name="Ceriani C."/>
            <person name="Del Mar Angel L."/>
            <person name="du Plessis D."/>
            <person name="Fuchs T."/>
            <person name="Gasser K."/>
            <person name="Kramer D."/>
            <person name="Li W."/>
            <person name="Munsamy K."/>
            <person name="Piso A."/>
            <person name="Price J.L."/>
            <person name="Sonnekus B."/>
            <person name="Thomas C."/>
            <person name="van der Nest A."/>
            <person name="van Dijk A."/>
            <person name="van Heerden A."/>
            <person name="van Vuuren N."/>
            <person name="Yilmaz N."/>
            <person name="Duong T.A."/>
            <person name="van der Merwe N.A."/>
            <person name="Wingfield M.J."/>
            <person name="Wingfield B.D."/>
        </authorList>
    </citation>
    <scope>NUCLEOTIDE SEQUENCE [LARGE SCALE GENOMIC DNA]</scope>
    <source>
        <strain evidence="2 3">CMW 5346</strain>
    </source>
</reference>